<gene>
    <name evidence="1" type="ORF">J4203_06000</name>
</gene>
<dbReference type="GO" id="GO:0032259">
    <property type="term" value="P:methylation"/>
    <property type="evidence" value="ECO:0007669"/>
    <property type="project" value="UniProtKB-KW"/>
</dbReference>
<reference evidence="1" key="2">
    <citation type="submission" date="2021-05" db="EMBL/GenBank/DDBJ databases">
        <title>Protein family content uncovers lineage relationships and bacterial pathway maintenance mechanisms in DPANN archaea.</title>
        <authorList>
            <person name="Castelle C.J."/>
            <person name="Meheust R."/>
            <person name="Jaffe A.L."/>
            <person name="Seitz K."/>
            <person name="Gong X."/>
            <person name="Baker B.J."/>
            <person name="Banfield J.F."/>
        </authorList>
    </citation>
    <scope>NUCLEOTIDE SEQUENCE</scope>
    <source>
        <strain evidence="1">RIFCSPLOWO2_01_FULL_58_19</strain>
    </source>
</reference>
<protein>
    <submittedName>
        <fullName evidence="1">Class I SAM-dependent methyltransferase</fullName>
    </submittedName>
</protein>
<evidence type="ECO:0000313" key="1">
    <source>
        <dbReference type="EMBL" id="MBS3063398.1"/>
    </source>
</evidence>
<dbReference type="SUPFAM" id="SSF53335">
    <property type="entry name" value="S-adenosyl-L-methionine-dependent methyltransferases"/>
    <property type="match status" value="1"/>
</dbReference>
<reference evidence="1" key="1">
    <citation type="submission" date="2021-03" db="EMBL/GenBank/DDBJ databases">
        <authorList>
            <person name="Jaffe A."/>
        </authorList>
    </citation>
    <scope>NUCLEOTIDE SEQUENCE</scope>
    <source>
        <strain evidence="1">RIFCSPLOWO2_01_FULL_58_19</strain>
    </source>
</reference>
<dbReference type="Gene3D" id="3.40.50.150">
    <property type="entry name" value="Vaccinia Virus protein VP39"/>
    <property type="match status" value="1"/>
</dbReference>
<dbReference type="AlphaFoldDB" id="A0A8T4L826"/>
<name>A0A8T4L826_9ARCH</name>
<sequence>MAMTEKPRPVDDAERQLLQWMNGLEGFLSSTDALTLYRTAKALPAGATIVEIGSFKGKSTVCLALGLKAAGNASARVYAVDPFEGKGSGIDVPPTFEAFQQNVKASGVEPWVVPQRMTSEAAAGQWTKPIHLLWIDALHEYPFAVQDLRLWKPFLVAGGKLLMDDLFEGWNEGVCRAFKEEVVFSREFDEVSLSHCLGQATKQGCSWPTLVLRSVYWFAWITRKRWRRALPAWLGR</sequence>
<dbReference type="Pfam" id="PF13578">
    <property type="entry name" value="Methyltransf_24"/>
    <property type="match status" value="1"/>
</dbReference>
<keyword evidence="1" id="KW-0489">Methyltransferase</keyword>
<evidence type="ECO:0000313" key="2">
    <source>
        <dbReference type="Proteomes" id="UP000678237"/>
    </source>
</evidence>
<dbReference type="EMBL" id="JAGVWE010000005">
    <property type="protein sequence ID" value="MBS3063398.1"/>
    <property type="molecule type" value="Genomic_DNA"/>
</dbReference>
<proteinExistence type="predicted"/>
<keyword evidence="1" id="KW-0808">Transferase</keyword>
<accession>A0A8T4L826</accession>
<dbReference type="InterPro" id="IPR029063">
    <property type="entry name" value="SAM-dependent_MTases_sf"/>
</dbReference>
<organism evidence="1 2">
    <name type="scientific">Candidatus Iainarchaeum sp</name>
    <dbReference type="NCBI Taxonomy" id="3101447"/>
    <lineage>
        <taxon>Archaea</taxon>
        <taxon>Candidatus Iainarchaeota</taxon>
        <taxon>Candidatus Iainarchaeia</taxon>
        <taxon>Candidatus Iainarchaeales</taxon>
        <taxon>Candidatus Iainarchaeaceae</taxon>
        <taxon>Candidatus Iainarchaeum</taxon>
    </lineage>
</organism>
<dbReference type="Proteomes" id="UP000678237">
    <property type="component" value="Unassembled WGS sequence"/>
</dbReference>
<comment type="caution">
    <text evidence="1">The sequence shown here is derived from an EMBL/GenBank/DDBJ whole genome shotgun (WGS) entry which is preliminary data.</text>
</comment>
<dbReference type="GO" id="GO:0008168">
    <property type="term" value="F:methyltransferase activity"/>
    <property type="evidence" value="ECO:0007669"/>
    <property type="project" value="UniProtKB-KW"/>
</dbReference>